<reference evidence="2" key="1">
    <citation type="journal article" date="2015" name="Nature">
        <title>Complex archaea that bridge the gap between prokaryotes and eukaryotes.</title>
        <authorList>
            <person name="Spang A."/>
            <person name="Saw J.H."/>
            <person name="Jorgensen S.L."/>
            <person name="Zaremba-Niedzwiedzka K."/>
            <person name="Martijn J."/>
            <person name="Lind A.E."/>
            <person name="van Eijk R."/>
            <person name="Schleper C."/>
            <person name="Guy L."/>
            <person name="Ettema T.J."/>
        </authorList>
    </citation>
    <scope>NUCLEOTIDE SEQUENCE</scope>
</reference>
<name>A0A0F9SLI6_9ZZZZ</name>
<organism evidence="2">
    <name type="scientific">marine sediment metagenome</name>
    <dbReference type="NCBI Taxonomy" id="412755"/>
    <lineage>
        <taxon>unclassified sequences</taxon>
        <taxon>metagenomes</taxon>
        <taxon>ecological metagenomes</taxon>
    </lineage>
</organism>
<evidence type="ECO:0000313" key="2">
    <source>
        <dbReference type="EMBL" id="KKN63232.1"/>
    </source>
</evidence>
<evidence type="ECO:0000256" key="1">
    <source>
        <dbReference type="SAM" id="MobiDB-lite"/>
    </source>
</evidence>
<gene>
    <name evidence="2" type="ORF">LCGC14_0504220</name>
</gene>
<dbReference type="AlphaFoldDB" id="A0A0F9SLI6"/>
<feature type="region of interest" description="Disordered" evidence="1">
    <location>
        <begin position="1"/>
        <end position="23"/>
    </location>
</feature>
<protein>
    <submittedName>
        <fullName evidence="2">Uncharacterized protein</fullName>
    </submittedName>
</protein>
<accession>A0A0F9SLI6</accession>
<proteinExistence type="predicted"/>
<dbReference type="EMBL" id="LAZR01000597">
    <property type="protein sequence ID" value="KKN63232.1"/>
    <property type="molecule type" value="Genomic_DNA"/>
</dbReference>
<comment type="caution">
    <text evidence="2">The sequence shown here is derived from an EMBL/GenBank/DDBJ whole genome shotgun (WGS) entry which is preliminary data.</text>
</comment>
<sequence length="289" mass="32102">MAQKKKDPTTKAPEPEIIEEGTSQLPVDPSTVRSFLSKQATAIFEPGFLKIENQKKVFTGGSFGSAEEFIGLIVSVEPTASLWIPDAETEAKKWLEVGPICSARNMEQVRGHGTLNKPVDDETPVWVREHIQPIVASDFRCVRGKAEGCVWSAFGTDGRGQLCKEGRRLLIWSPDSGTYGVLSLSPTSLKPWREYLSGLTDRDYTTVLTRFALLYTERGSQNWGILQFKPAGEVTDDHMVRLGKTVFYKAMYVPEAEATVNAFLGLELDQSNDYPTEGTNGTTKQRDNF</sequence>